<dbReference type="Pfam" id="PF01451">
    <property type="entry name" value="LMWPc"/>
    <property type="match status" value="1"/>
</dbReference>
<dbReference type="Pfam" id="PF21234">
    <property type="entry name" value="Phosphatase-like_N"/>
    <property type="match status" value="1"/>
</dbReference>
<dbReference type="SUPFAM" id="SSF52788">
    <property type="entry name" value="Phosphotyrosine protein phosphatases I"/>
    <property type="match status" value="1"/>
</dbReference>
<evidence type="ECO:0000256" key="2">
    <source>
        <dbReference type="SAM" id="MobiDB-lite"/>
    </source>
</evidence>
<comment type="caution">
    <text evidence="4">The sequence shown here is derived from an EMBL/GenBank/DDBJ whole genome shotgun (WGS) entry which is preliminary data.</text>
</comment>
<dbReference type="PANTHER" id="PTHR43428:SF1">
    <property type="entry name" value="ARSENATE REDUCTASE"/>
    <property type="match status" value="1"/>
</dbReference>
<dbReference type="RefSeq" id="WP_373303472.1">
    <property type="nucleotide sequence ID" value="NZ_BMWA01000061.1"/>
</dbReference>
<keyword evidence="5" id="KW-1185">Reference proteome</keyword>
<feature type="region of interest" description="Disordered" evidence="2">
    <location>
        <begin position="1"/>
        <end position="22"/>
    </location>
</feature>
<proteinExistence type="predicted"/>
<dbReference type="SMART" id="SM00226">
    <property type="entry name" value="LMWPc"/>
    <property type="match status" value="1"/>
</dbReference>
<dbReference type="EMBL" id="JBHSYM010000009">
    <property type="protein sequence ID" value="MFC7011199.1"/>
    <property type="molecule type" value="Genomic_DNA"/>
</dbReference>
<dbReference type="Proteomes" id="UP001596409">
    <property type="component" value="Unassembled WGS sequence"/>
</dbReference>
<evidence type="ECO:0000313" key="5">
    <source>
        <dbReference type="Proteomes" id="UP001596409"/>
    </source>
</evidence>
<dbReference type="Gene3D" id="1.10.8.1060">
    <property type="entry name" value="Corynebacterium glutamicum thioredoxin-dependent arsenate reductase, N-terminal domain"/>
    <property type="match status" value="1"/>
</dbReference>
<dbReference type="InterPro" id="IPR048716">
    <property type="entry name" value="Phosphatase-like_N"/>
</dbReference>
<keyword evidence="1" id="KW-0059">Arsenical resistance</keyword>
<evidence type="ECO:0000259" key="3">
    <source>
        <dbReference type="SMART" id="SM00226"/>
    </source>
</evidence>
<accession>A0ABW2DTW0</accession>
<reference evidence="5" key="1">
    <citation type="journal article" date="2019" name="Int. J. Syst. Evol. Microbiol.">
        <title>The Global Catalogue of Microorganisms (GCM) 10K type strain sequencing project: providing services to taxonomists for standard genome sequencing and annotation.</title>
        <authorList>
            <consortium name="The Broad Institute Genomics Platform"/>
            <consortium name="The Broad Institute Genome Sequencing Center for Infectious Disease"/>
            <person name="Wu L."/>
            <person name="Ma J."/>
        </authorList>
    </citation>
    <scope>NUCLEOTIDE SEQUENCE [LARGE SCALE GENOMIC DNA]</scope>
    <source>
        <strain evidence="5">JCM 4855</strain>
    </source>
</reference>
<organism evidence="4 5">
    <name type="scientific">Streptomyces viridiviolaceus</name>
    <dbReference type="NCBI Taxonomy" id="68282"/>
    <lineage>
        <taxon>Bacteria</taxon>
        <taxon>Bacillati</taxon>
        <taxon>Actinomycetota</taxon>
        <taxon>Actinomycetes</taxon>
        <taxon>Kitasatosporales</taxon>
        <taxon>Streptomycetaceae</taxon>
        <taxon>Streptomyces</taxon>
    </lineage>
</organism>
<gene>
    <name evidence="4" type="ORF">ACFQMH_05625</name>
</gene>
<dbReference type="PANTHER" id="PTHR43428">
    <property type="entry name" value="ARSENATE REDUCTASE"/>
    <property type="match status" value="1"/>
</dbReference>
<dbReference type="Gene3D" id="3.40.50.2300">
    <property type="match status" value="1"/>
</dbReference>
<feature type="domain" description="Phosphotyrosine protein phosphatase I" evidence="3">
    <location>
        <begin position="90"/>
        <end position="215"/>
    </location>
</feature>
<protein>
    <submittedName>
        <fullName evidence="4">Low molecular weight phosphatase family protein</fullName>
    </submittedName>
</protein>
<dbReference type="NCBIfam" id="NF046112">
    <property type="entry name" value="MSMEG_6209_Nter"/>
    <property type="match status" value="1"/>
</dbReference>
<evidence type="ECO:0000256" key="1">
    <source>
        <dbReference type="ARBA" id="ARBA00022849"/>
    </source>
</evidence>
<dbReference type="InterPro" id="IPR036196">
    <property type="entry name" value="Ptyr_pPase_sf"/>
</dbReference>
<name>A0ABW2DTW0_9ACTN</name>
<dbReference type="CDD" id="cd16345">
    <property type="entry name" value="LMWP_ArsC"/>
    <property type="match status" value="1"/>
</dbReference>
<sequence length="219" mass="23001">MGPSKGSPHARRSHSALPDERLAPGAARLATRHAGRFSVETVQRLLADSYLRLAATAHVTTHLVVLAERFTAERLDALAHVQGALGVGLPRGLFVCNHNAGHSQLAAALLQHRAAGRVTVSSAGTHPGPGIQPYIAQVLTEAGADPTGAFPKPLTDEIVRAADIVITMGCGDACPIVPGRRYLDWPVPDPDGAPIAVVRQIRDDIDTRITGLLASLPNT</sequence>
<dbReference type="InterPro" id="IPR023485">
    <property type="entry name" value="Ptyr_pPase"/>
</dbReference>
<evidence type="ECO:0000313" key="4">
    <source>
        <dbReference type="EMBL" id="MFC7011199.1"/>
    </source>
</evidence>